<gene>
    <name evidence="1" type="ORF">M0R45_033069</name>
</gene>
<dbReference type="EMBL" id="JBEDUW010000006">
    <property type="protein sequence ID" value="KAK9924715.1"/>
    <property type="molecule type" value="Genomic_DNA"/>
</dbReference>
<evidence type="ECO:0000313" key="2">
    <source>
        <dbReference type="Proteomes" id="UP001457282"/>
    </source>
</evidence>
<comment type="caution">
    <text evidence="1">The sequence shown here is derived from an EMBL/GenBank/DDBJ whole genome shotgun (WGS) entry which is preliminary data.</text>
</comment>
<keyword evidence="2" id="KW-1185">Reference proteome</keyword>
<organism evidence="1 2">
    <name type="scientific">Rubus argutus</name>
    <name type="common">Southern blackberry</name>
    <dbReference type="NCBI Taxonomy" id="59490"/>
    <lineage>
        <taxon>Eukaryota</taxon>
        <taxon>Viridiplantae</taxon>
        <taxon>Streptophyta</taxon>
        <taxon>Embryophyta</taxon>
        <taxon>Tracheophyta</taxon>
        <taxon>Spermatophyta</taxon>
        <taxon>Magnoliopsida</taxon>
        <taxon>eudicotyledons</taxon>
        <taxon>Gunneridae</taxon>
        <taxon>Pentapetalae</taxon>
        <taxon>rosids</taxon>
        <taxon>fabids</taxon>
        <taxon>Rosales</taxon>
        <taxon>Rosaceae</taxon>
        <taxon>Rosoideae</taxon>
        <taxon>Rosoideae incertae sedis</taxon>
        <taxon>Rubus</taxon>
    </lineage>
</organism>
<protein>
    <submittedName>
        <fullName evidence="1">Uncharacterized protein</fullName>
    </submittedName>
</protein>
<dbReference type="Proteomes" id="UP001457282">
    <property type="component" value="Unassembled WGS sequence"/>
</dbReference>
<proteinExistence type="predicted"/>
<sequence>MTSVHFLLSSSTCGLQPPLSLPLVHGPSDGLHPFFFSANPSSSRSTCNITELNCSGHRHRELSRCNSQTEPIAVICCGSGREKERGVASGAVMAGETVAAAMMESREEWSGRWAWQRRRRDG</sequence>
<evidence type="ECO:0000313" key="1">
    <source>
        <dbReference type="EMBL" id="KAK9924715.1"/>
    </source>
</evidence>
<dbReference type="AlphaFoldDB" id="A0AAW1WL55"/>
<reference evidence="1 2" key="1">
    <citation type="journal article" date="2023" name="G3 (Bethesda)">
        <title>A chromosome-length genome assembly and annotation of blackberry (Rubus argutus, cv. 'Hillquist').</title>
        <authorList>
            <person name="Bruna T."/>
            <person name="Aryal R."/>
            <person name="Dudchenko O."/>
            <person name="Sargent D.J."/>
            <person name="Mead D."/>
            <person name="Buti M."/>
            <person name="Cavallini A."/>
            <person name="Hytonen T."/>
            <person name="Andres J."/>
            <person name="Pham M."/>
            <person name="Weisz D."/>
            <person name="Mascagni F."/>
            <person name="Usai G."/>
            <person name="Natali L."/>
            <person name="Bassil N."/>
            <person name="Fernandez G.E."/>
            <person name="Lomsadze A."/>
            <person name="Armour M."/>
            <person name="Olukolu B."/>
            <person name="Poorten T."/>
            <person name="Britton C."/>
            <person name="Davik J."/>
            <person name="Ashrafi H."/>
            <person name="Aiden E.L."/>
            <person name="Borodovsky M."/>
            <person name="Worthington M."/>
        </authorList>
    </citation>
    <scope>NUCLEOTIDE SEQUENCE [LARGE SCALE GENOMIC DNA]</scope>
    <source>
        <strain evidence="1">PI 553951</strain>
    </source>
</reference>
<name>A0AAW1WL55_RUBAR</name>
<accession>A0AAW1WL55</accession>